<dbReference type="AlphaFoldDB" id="I7ZIE1"/>
<dbReference type="OrthoDB" id="338645at2"/>
<keyword evidence="4" id="KW-1185">Reference proteome</keyword>
<dbReference type="PANTHER" id="PTHR35102:SF1">
    <property type="entry name" value="E3 UBIQUITIN-PROTEIN LIGASE"/>
    <property type="match status" value="1"/>
</dbReference>
<evidence type="ECO:0000313" key="3">
    <source>
        <dbReference type="EMBL" id="EIT71482.1"/>
    </source>
</evidence>
<feature type="transmembrane region" description="Helical" evidence="1">
    <location>
        <begin position="124"/>
        <end position="150"/>
    </location>
</feature>
<name>I7ZIE1_9GAMM</name>
<feature type="transmembrane region" description="Helical" evidence="1">
    <location>
        <begin position="35"/>
        <end position="62"/>
    </location>
</feature>
<evidence type="ECO:0000259" key="2">
    <source>
        <dbReference type="Pfam" id="PF09835"/>
    </source>
</evidence>
<accession>I7ZIE1</accession>
<keyword evidence="1" id="KW-0472">Membrane</keyword>
<dbReference type="Proteomes" id="UP000003704">
    <property type="component" value="Unassembled WGS sequence"/>
</dbReference>
<dbReference type="InterPro" id="IPR018639">
    <property type="entry name" value="DUF2062"/>
</dbReference>
<protein>
    <recommendedName>
        <fullName evidence="2">DUF2062 domain-containing protein</fullName>
    </recommendedName>
</protein>
<dbReference type="RefSeq" id="WP_007184568.1">
    <property type="nucleotide sequence ID" value="NZ_AKGD01000001.1"/>
</dbReference>
<dbReference type="Pfam" id="PF09835">
    <property type="entry name" value="DUF2062"/>
    <property type="match status" value="1"/>
</dbReference>
<comment type="caution">
    <text evidence="3">The sequence shown here is derived from an EMBL/GenBank/DDBJ whole genome shotgun (WGS) entry which is preliminary data.</text>
</comment>
<dbReference type="EMBL" id="AKGD01000001">
    <property type="protein sequence ID" value="EIT71482.1"/>
    <property type="molecule type" value="Genomic_DNA"/>
</dbReference>
<organism evidence="3 4">
    <name type="scientific">Hydrocarboniphaga effusa AP103</name>
    <dbReference type="NCBI Taxonomy" id="1172194"/>
    <lineage>
        <taxon>Bacteria</taxon>
        <taxon>Pseudomonadati</taxon>
        <taxon>Pseudomonadota</taxon>
        <taxon>Gammaproteobacteria</taxon>
        <taxon>Nevskiales</taxon>
        <taxon>Nevskiaceae</taxon>
        <taxon>Hydrocarboniphaga</taxon>
    </lineage>
</organism>
<reference evidence="3 4" key="1">
    <citation type="journal article" date="2012" name="J. Bacteriol.">
        <title>Genome Sequence of n-Alkane-Degrading Hydrocarboniphaga effusa Strain AP103T (ATCC BAA-332T).</title>
        <authorList>
            <person name="Chang H.K."/>
            <person name="Zylstra G.J."/>
            <person name="Chae J.C."/>
        </authorList>
    </citation>
    <scope>NUCLEOTIDE SEQUENCE [LARGE SCALE GENOMIC DNA]</scope>
    <source>
        <strain evidence="3 4">AP103</strain>
    </source>
</reference>
<feature type="transmembrane region" description="Helical" evidence="1">
    <location>
        <begin position="74"/>
        <end position="91"/>
    </location>
</feature>
<dbReference type="STRING" id="1172194.WQQ_16190"/>
<keyword evidence="1" id="KW-1133">Transmembrane helix</keyword>
<feature type="domain" description="DUF2062" evidence="2">
    <location>
        <begin position="16"/>
        <end position="161"/>
    </location>
</feature>
<evidence type="ECO:0000256" key="1">
    <source>
        <dbReference type="SAM" id="Phobius"/>
    </source>
</evidence>
<keyword evidence="1" id="KW-0812">Transmembrane</keyword>
<evidence type="ECO:0000313" key="4">
    <source>
        <dbReference type="Proteomes" id="UP000003704"/>
    </source>
</evidence>
<proteinExistence type="predicted"/>
<gene>
    <name evidence="3" type="ORF">WQQ_16190</name>
</gene>
<dbReference type="PANTHER" id="PTHR35102">
    <property type="entry name" value="E3 UBIQUITIN-PROTEIN LIGASE"/>
    <property type="match status" value="1"/>
</dbReference>
<sequence>MQARVEPEVPRTNLWRRAQALVLAQLRQGATPHRLALSVAIASALALFPVLGTTTVLCLALGSALKLNHPLMQFVNYLLSGLQLLALVPLLKAGEWLGAPHLSLSLPELQARFSEAPWASLREFGVIALGGIGAWAVAAPLWALLVYALLRPLLERGANRRATDG</sequence>